<keyword evidence="3" id="KW-0862">Zinc</keyword>
<dbReference type="VEuPathDB" id="MicrosporidiaDB:AEWQ_111570"/>
<dbReference type="InterPro" id="IPR008913">
    <property type="entry name" value="Znf_CHY"/>
</dbReference>
<feature type="region of interest" description="Disordered" evidence="5">
    <location>
        <begin position="325"/>
        <end position="347"/>
    </location>
</feature>
<evidence type="ECO:0000256" key="2">
    <source>
        <dbReference type="ARBA" id="ARBA00022771"/>
    </source>
</evidence>
<feature type="domain" description="CHY-type" evidence="6">
    <location>
        <begin position="251"/>
        <end position="316"/>
    </location>
</feature>
<accession>M1K7B5</accession>
<dbReference type="PROSITE" id="PS51266">
    <property type="entry name" value="ZF_CHY"/>
    <property type="match status" value="1"/>
</dbReference>
<evidence type="ECO:0000256" key="4">
    <source>
        <dbReference type="PROSITE-ProRule" id="PRU00601"/>
    </source>
</evidence>
<reference evidence="7" key="1">
    <citation type="journal article" date="2013" name="Eukaryot. Cell">
        <title>Extremely Reduced Levels of Heterozygosity in the Vertebrate Pathogen Encephalitozoon cuniculi.</title>
        <authorList>
            <person name="Selman M."/>
            <person name="Sak B."/>
            <person name="Kvac M."/>
            <person name="Farinelli L."/>
            <person name="Weiss L.M."/>
            <person name="Corradi N."/>
        </authorList>
    </citation>
    <scope>NUCLEOTIDE SEQUENCE</scope>
</reference>
<keyword evidence="1" id="KW-0479">Metal-binding</keyword>
<dbReference type="AlphaFoldDB" id="M1K7B5"/>
<dbReference type="EMBL" id="KC513604">
    <property type="protein sequence ID" value="AGE94905.1"/>
    <property type="molecule type" value="Genomic_DNA"/>
</dbReference>
<dbReference type="VEuPathDB" id="MicrosporidiaDB:AEWD_111570"/>
<sequence length="347" mass="39553">MLGLDTNKTVREGGKTCIYLNLPEDFIYDIDSIAVEYDENGQGVEIVNDLIPGFIKDNMKKFFRGDLREYIGFLEENLETFFKGEVPKMKEAEKSEQVVRPFELPRDYKFPVDRRSSMNISIEIERRYISIVSCESLNLQVGCNRCGRNLETSGPAECPGCRSRLEVKHIPSVDSEFLGFLGLRGCKLICFNPSKYQLSCDGCCMNYETNELGIGDTFRMKCYECLSSIFLRISSIKLIERKKEALTPGQPLPGKGTCKHYRKSYRWFRFPCCGSLYPCDICHDEESGHACQMANKMVCGLCSKEQGVNKECPCGMNLKRSTSFWEGGKGSRNKATMSRKDKKKYTK</sequence>
<evidence type="ECO:0000256" key="1">
    <source>
        <dbReference type="ARBA" id="ARBA00022723"/>
    </source>
</evidence>
<keyword evidence="2 4" id="KW-0863">Zinc-finger</keyword>
<organism evidence="7">
    <name type="scientific">Encephalitozoon cuniculi</name>
    <name type="common">Microsporidian parasite</name>
    <dbReference type="NCBI Taxonomy" id="6035"/>
    <lineage>
        <taxon>Eukaryota</taxon>
        <taxon>Fungi</taxon>
        <taxon>Fungi incertae sedis</taxon>
        <taxon>Microsporidia</taxon>
        <taxon>Unikaryonidae</taxon>
        <taxon>Encephalitozoon</taxon>
    </lineage>
</organism>
<evidence type="ECO:0000256" key="5">
    <source>
        <dbReference type="SAM" id="MobiDB-lite"/>
    </source>
</evidence>
<proteinExistence type="predicted"/>
<dbReference type="VEuPathDB" id="MicrosporidiaDB:M970_111570"/>
<dbReference type="InterPro" id="IPR037274">
    <property type="entry name" value="Znf_CHY_sf"/>
</dbReference>
<dbReference type="VEuPathDB" id="MicrosporidiaDB:ECU11_1570"/>
<dbReference type="GO" id="GO:0008270">
    <property type="term" value="F:zinc ion binding"/>
    <property type="evidence" value="ECO:0007669"/>
    <property type="project" value="UniProtKB-KW"/>
</dbReference>
<dbReference type="Pfam" id="PF05495">
    <property type="entry name" value="zf-CHY"/>
    <property type="match status" value="1"/>
</dbReference>
<protein>
    <submittedName>
        <fullName evidence="7">Putative zinc finger protein</fullName>
    </submittedName>
</protein>
<dbReference type="VEuPathDB" id="MicrosporidiaDB:AEWR_111570"/>
<evidence type="ECO:0000313" key="7">
    <source>
        <dbReference type="EMBL" id="AGE94905.1"/>
    </source>
</evidence>
<dbReference type="SUPFAM" id="SSF161219">
    <property type="entry name" value="CHY zinc finger-like"/>
    <property type="match status" value="1"/>
</dbReference>
<gene>
    <name evidence="7" type="ORF">ECU11_1570</name>
</gene>
<name>M1K7B5_ENCCN</name>
<evidence type="ECO:0000256" key="3">
    <source>
        <dbReference type="ARBA" id="ARBA00022833"/>
    </source>
</evidence>
<evidence type="ECO:0000259" key="6">
    <source>
        <dbReference type="PROSITE" id="PS51266"/>
    </source>
</evidence>